<dbReference type="GO" id="GO:0005524">
    <property type="term" value="F:ATP binding"/>
    <property type="evidence" value="ECO:0007669"/>
    <property type="project" value="InterPro"/>
</dbReference>
<proteinExistence type="predicted"/>
<evidence type="ECO:0000256" key="2">
    <source>
        <dbReference type="ARBA" id="ARBA00022475"/>
    </source>
</evidence>
<dbReference type="GO" id="GO:0004713">
    <property type="term" value="F:protein tyrosine kinase activity"/>
    <property type="evidence" value="ECO:0007669"/>
    <property type="project" value="InterPro"/>
</dbReference>
<dbReference type="InterPro" id="IPR050823">
    <property type="entry name" value="Plant_Ser_Thr_Prot_Kinase"/>
</dbReference>
<reference evidence="5" key="2">
    <citation type="submission" date="2017-02" db="EMBL/GenBank/DDBJ databases">
        <title>Sunflower complete genome.</title>
        <authorList>
            <person name="Langlade N."/>
            <person name="Munos S."/>
        </authorList>
    </citation>
    <scope>NUCLEOTIDE SEQUENCE [LARGE SCALE GENOMIC DNA]</scope>
    <source>
        <tissue evidence="5">Leaves</tissue>
    </source>
</reference>
<dbReference type="Gramene" id="mRNA:HanXRQr2_Chr06g0253591">
    <property type="protein sequence ID" value="mRNA:HanXRQr2_Chr06g0253591"/>
    <property type="gene ID" value="HanXRQr2_Chr06g0253591"/>
</dbReference>
<dbReference type="EMBL" id="CM007900">
    <property type="protein sequence ID" value="OTG07317.1"/>
    <property type="molecule type" value="Genomic_DNA"/>
</dbReference>
<evidence type="ECO:0000313" key="5">
    <source>
        <dbReference type="EMBL" id="OTG07317.1"/>
    </source>
</evidence>
<dbReference type="InParanoid" id="A0A251T842"/>
<dbReference type="SUPFAM" id="SSF56112">
    <property type="entry name" value="Protein kinase-like (PK-like)"/>
    <property type="match status" value="1"/>
</dbReference>
<feature type="domain" description="Protein kinase" evidence="3">
    <location>
        <begin position="1"/>
        <end position="221"/>
    </location>
</feature>
<evidence type="ECO:0000256" key="1">
    <source>
        <dbReference type="ARBA" id="ARBA00004236"/>
    </source>
</evidence>
<dbReference type="OrthoDB" id="4062651at2759"/>
<dbReference type="EMBL" id="MNCJ02000321">
    <property type="protein sequence ID" value="KAF5801910.1"/>
    <property type="molecule type" value="Genomic_DNA"/>
</dbReference>
<keyword evidence="6" id="KW-1185">Reference proteome</keyword>
<dbReference type="InterPro" id="IPR000719">
    <property type="entry name" value="Prot_kinase_dom"/>
</dbReference>
<gene>
    <name evidence="5" type="ORF">HannXRQ_Chr11g0329081</name>
    <name evidence="4" type="ORF">HanXRQr2_Chr06g0253591</name>
</gene>
<evidence type="ECO:0000259" key="3">
    <source>
        <dbReference type="PROSITE" id="PS50011"/>
    </source>
</evidence>
<dbReference type="InterPro" id="IPR020635">
    <property type="entry name" value="Tyr_kinase_cat_dom"/>
</dbReference>
<keyword evidence="2" id="KW-1003">Cell membrane</keyword>
<dbReference type="Pfam" id="PF07714">
    <property type="entry name" value="PK_Tyr_Ser-Thr"/>
    <property type="match status" value="1"/>
</dbReference>
<dbReference type="GO" id="GO:0005886">
    <property type="term" value="C:plasma membrane"/>
    <property type="evidence" value="ECO:0007669"/>
    <property type="project" value="UniProtKB-SubCell"/>
</dbReference>
<sequence>MAEVVTCLESILTLQKSHTNPSQGALSMKMLTYDVLKIYTSDFSQNLPFGETEVYLGWVKLEQEKLAPSKEGVGIVVVVASKSMAHDDWLEEVNFMGQLDHPNIIKLLGCCKSDGDGNYLVYEHMQRSLRHFIQGDDGLEPLSWRARINILIGVTRGMAYLYTDKGVRCNFRFDDILLDEVGTHLIYGRGVLNSGQFYDMGCCYIHKTILGSKVQTLKKWI</sequence>
<keyword evidence="2" id="KW-0472">Membrane</keyword>
<keyword evidence="5" id="KW-0418">Kinase</keyword>
<keyword evidence="4" id="KW-0808">Transferase</keyword>
<dbReference type="InterPro" id="IPR011009">
    <property type="entry name" value="Kinase-like_dom_sf"/>
</dbReference>
<keyword evidence="5" id="KW-0675">Receptor</keyword>
<protein>
    <submittedName>
        <fullName evidence="5">Putative tyrosine-protein kinase, non-receptor Jak2</fullName>
    </submittedName>
</protein>
<dbReference type="Gene3D" id="1.10.510.10">
    <property type="entry name" value="Transferase(Phosphotransferase) domain 1"/>
    <property type="match status" value="1"/>
</dbReference>
<name>A0A251T842_HELAN</name>
<dbReference type="Proteomes" id="UP000215914">
    <property type="component" value="Chromosome 11"/>
</dbReference>
<reference evidence="4 6" key="1">
    <citation type="journal article" date="2017" name="Nature">
        <title>The sunflower genome provides insights into oil metabolism, flowering and Asterid evolution.</title>
        <authorList>
            <person name="Badouin H."/>
            <person name="Gouzy J."/>
            <person name="Grassa C.J."/>
            <person name="Murat F."/>
            <person name="Staton S.E."/>
            <person name="Cottret L."/>
            <person name="Lelandais-Briere C."/>
            <person name="Owens G.L."/>
            <person name="Carrere S."/>
            <person name="Mayjonade B."/>
            <person name="Legrand L."/>
            <person name="Gill N."/>
            <person name="Kane N.C."/>
            <person name="Bowers J.E."/>
            <person name="Hubner S."/>
            <person name="Bellec A."/>
            <person name="Berard A."/>
            <person name="Berges H."/>
            <person name="Blanchet N."/>
            <person name="Boniface M.C."/>
            <person name="Brunel D."/>
            <person name="Catrice O."/>
            <person name="Chaidir N."/>
            <person name="Claudel C."/>
            <person name="Donnadieu C."/>
            <person name="Faraut T."/>
            <person name="Fievet G."/>
            <person name="Helmstetter N."/>
            <person name="King M."/>
            <person name="Knapp S.J."/>
            <person name="Lai Z."/>
            <person name="Le Paslier M.C."/>
            <person name="Lippi Y."/>
            <person name="Lorenzon L."/>
            <person name="Mandel J.R."/>
            <person name="Marage G."/>
            <person name="Marchand G."/>
            <person name="Marquand E."/>
            <person name="Bret-Mestries E."/>
            <person name="Morien E."/>
            <person name="Nambeesan S."/>
            <person name="Nguyen T."/>
            <person name="Pegot-Espagnet P."/>
            <person name="Pouilly N."/>
            <person name="Raftis F."/>
            <person name="Sallet E."/>
            <person name="Schiex T."/>
            <person name="Thomas J."/>
            <person name="Vandecasteele C."/>
            <person name="Vares D."/>
            <person name="Vear F."/>
            <person name="Vautrin S."/>
            <person name="Crespi M."/>
            <person name="Mangin B."/>
            <person name="Burke J.M."/>
            <person name="Salse J."/>
            <person name="Munos S."/>
            <person name="Vincourt P."/>
            <person name="Rieseberg L.H."/>
            <person name="Langlade N.B."/>
        </authorList>
    </citation>
    <scope>NUCLEOTIDE SEQUENCE [LARGE SCALE GENOMIC DNA]</scope>
    <source>
        <strain evidence="6">cv. SF193</strain>
        <tissue evidence="4">Leaves</tissue>
    </source>
</reference>
<accession>A0A251T842</accession>
<dbReference type="PROSITE" id="PS50011">
    <property type="entry name" value="PROTEIN_KINASE_DOM"/>
    <property type="match status" value="1"/>
</dbReference>
<dbReference type="InterPro" id="IPR001245">
    <property type="entry name" value="Ser-Thr/Tyr_kinase_cat_dom"/>
</dbReference>
<dbReference type="PANTHER" id="PTHR45621">
    <property type="entry name" value="OS01G0588500 PROTEIN-RELATED"/>
    <property type="match status" value="1"/>
</dbReference>
<organism evidence="5 6">
    <name type="scientific">Helianthus annuus</name>
    <name type="common">Common sunflower</name>
    <dbReference type="NCBI Taxonomy" id="4232"/>
    <lineage>
        <taxon>Eukaryota</taxon>
        <taxon>Viridiplantae</taxon>
        <taxon>Streptophyta</taxon>
        <taxon>Embryophyta</taxon>
        <taxon>Tracheophyta</taxon>
        <taxon>Spermatophyta</taxon>
        <taxon>Magnoliopsida</taxon>
        <taxon>eudicotyledons</taxon>
        <taxon>Gunneridae</taxon>
        <taxon>Pentapetalae</taxon>
        <taxon>asterids</taxon>
        <taxon>campanulids</taxon>
        <taxon>Asterales</taxon>
        <taxon>Asteraceae</taxon>
        <taxon>Asteroideae</taxon>
        <taxon>Heliantheae alliance</taxon>
        <taxon>Heliantheae</taxon>
        <taxon>Helianthus</taxon>
    </lineage>
</organism>
<reference evidence="4" key="3">
    <citation type="submission" date="2020-06" db="EMBL/GenBank/DDBJ databases">
        <title>Helianthus annuus Genome sequencing and assembly Release 2.</title>
        <authorList>
            <person name="Gouzy J."/>
            <person name="Langlade N."/>
            <person name="Munos S."/>
        </authorList>
    </citation>
    <scope>NUCLEOTIDE SEQUENCE</scope>
    <source>
        <tissue evidence="4">Leaves</tissue>
    </source>
</reference>
<comment type="subcellular location">
    <subcellularLocation>
        <location evidence="1">Cell membrane</location>
    </subcellularLocation>
</comment>
<evidence type="ECO:0000313" key="6">
    <source>
        <dbReference type="Proteomes" id="UP000215914"/>
    </source>
</evidence>
<dbReference type="AlphaFoldDB" id="A0A251T842"/>
<evidence type="ECO:0000313" key="4">
    <source>
        <dbReference type="EMBL" id="KAF5801910.1"/>
    </source>
</evidence>
<dbReference type="SMART" id="SM00219">
    <property type="entry name" value="TyrKc"/>
    <property type="match status" value="1"/>
</dbReference>